<dbReference type="PANTHER" id="PTHR43744">
    <property type="entry name" value="ABC TRANSPORTER PERMEASE PROTEIN MG189-RELATED-RELATED"/>
    <property type="match status" value="1"/>
</dbReference>
<evidence type="ECO:0000256" key="2">
    <source>
        <dbReference type="ARBA" id="ARBA00022448"/>
    </source>
</evidence>
<dbReference type="InterPro" id="IPR035906">
    <property type="entry name" value="MetI-like_sf"/>
</dbReference>
<sequence>MMETTKYRVPISAVMFILSLVMLVPFLLMILTSFKTMGEIQSSQFVFIPKQLSLDNYIQAMKRGDWLQYFWNSIFVTAVTVIASLLLNSIAGYSFGRLRFKGRDLLFVISLVGLMIPPQVTMIPVFLILKHIPFAGGNDWLGQGGIGWINSYMGLIVPYVAGSFGVFLFRQFYLNFPKDLDDAAKVDGLSAFKTYLYIYVPLSKPIFATLIALKATQSWNEYTWPLIVTNNDAMKTVQLALTLFRDETQVQWNLLMSATTLIVLPLMIVFLFSQKYFIEGIVTSGIKG</sequence>
<feature type="transmembrane region" description="Helical" evidence="7">
    <location>
        <begin position="12"/>
        <end position="34"/>
    </location>
</feature>
<comment type="subcellular location">
    <subcellularLocation>
        <location evidence="1 7">Cell membrane</location>
        <topology evidence="1 7">Multi-pass membrane protein</topology>
    </subcellularLocation>
</comment>
<accession>A0ABT1YJ26</accession>
<feature type="domain" description="ABC transmembrane type-1" evidence="8">
    <location>
        <begin position="70"/>
        <end position="273"/>
    </location>
</feature>
<comment type="similarity">
    <text evidence="7">Belongs to the binding-protein-dependent transport system permease family.</text>
</comment>
<dbReference type="PROSITE" id="PS50928">
    <property type="entry name" value="ABC_TM1"/>
    <property type="match status" value="1"/>
</dbReference>
<comment type="caution">
    <text evidence="9">The sequence shown here is derived from an EMBL/GenBank/DDBJ whole genome shotgun (WGS) entry which is preliminary data.</text>
</comment>
<feature type="transmembrane region" description="Helical" evidence="7">
    <location>
        <begin position="252"/>
        <end position="272"/>
    </location>
</feature>
<evidence type="ECO:0000313" key="10">
    <source>
        <dbReference type="Proteomes" id="UP001300012"/>
    </source>
</evidence>
<dbReference type="SUPFAM" id="SSF161098">
    <property type="entry name" value="MetI-like"/>
    <property type="match status" value="1"/>
</dbReference>
<evidence type="ECO:0000256" key="6">
    <source>
        <dbReference type="ARBA" id="ARBA00023136"/>
    </source>
</evidence>
<evidence type="ECO:0000256" key="4">
    <source>
        <dbReference type="ARBA" id="ARBA00022692"/>
    </source>
</evidence>
<keyword evidence="3" id="KW-1003">Cell membrane</keyword>
<name>A0ABT1YJ26_9BACL</name>
<dbReference type="Proteomes" id="UP001300012">
    <property type="component" value="Unassembled WGS sequence"/>
</dbReference>
<keyword evidence="2 7" id="KW-0813">Transport</keyword>
<feature type="transmembrane region" description="Helical" evidence="7">
    <location>
        <begin position="149"/>
        <end position="173"/>
    </location>
</feature>
<dbReference type="EMBL" id="JANQBD010000013">
    <property type="protein sequence ID" value="MCR8633182.1"/>
    <property type="molecule type" value="Genomic_DNA"/>
</dbReference>
<evidence type="ECO:0000256" key="7">
    <source>
        <dbReference type="RuleBase" id="RU363032"/>
    </source>
</evidence>
<dbReference type="CDD" id="cd06261">
    <property type="entry name" value="TM_PBP2"/>
    <property type="match status" value="1"/>
</dbReference>
<evidence type="ECO:0000256" key="5">
    <source>
        <dbReference type="ARBA" id="ARBA00022989"/>
    </source>
</evidence>
<proteinExistence type="inferred from homology"/>
<keyword evidence="10" id="KW-1185">Reference proteome</keyword>
<dbReference type="PANTHER" id="PTHR43744:SF12">
    <property type="entry name" value="ABC TRANSPORTER PERMEASE PROTEIN MG189-RELATED"/>
    <property type="match status" value="1"/>
</dbReference>
<dbReference type="RefSeq" id="WP_258214759.1">
    <property type="nucleotide sequence ID" value="NZ_JANQBD010000013.1"/>
</dbReference>
<keyword evidence="5 7" id="KW-1133">Transmembrane helix</keyword>
<organism evidence="9 10">
    <name type="scientific">Paenibacillus radicis</name>
    <name type="common">ex Xue et al. 2023</name>
    <dbReference type="NCBI Taxonomy" id="2972489"/>
    <lineage>
        <taxon>Bacteria</taxon>
        <taxon>Bacillati</taxon>
        <taxon>Bacillota</taxon>
        <taxon>Bacilli</taxon>
        <taxon>Bacillales</taxon>
        <taxon>Paenibacillaceae</taxon>
        <taxon>Paenibacillus</taxon>
    </lineage>
</organism>
<dbReference type="InterPro" id="IPR000515">
    <property type="entry name" value="MetI-like"/>
</dbReference>
<evidence type="ECO:0000259" key="8">
    <source>
        <dbReference type="PROSITE" id="PS50928"/>
    </source>
</evidence>
<feature type="transmembrane region" description="Helical" evidence="7">
    <location>
        <begin position="69"/>
        <end position="93"/>
    </location>
</feature>
<keyword evidence="4 7" id="KW-0812">Transmembrane</keyword>
<gene>
    <name evidence="9" type="ORF">NV381_18435</name>
</gene>
<evidence type="ECO:0000256" key="3">
    <source>
        <dbReference type="ARBA" id="ARBA00022475"/>
    </source>
</evidence>
<evidence type="ECO:0000256" key="1">
    <source>
        <dbReference type="ARBA" id="ARBA00004651"/>
    </source>
</evidence>
<reference evidence="9 10" key="1">
    <citation type="submission" date="2022-08" db="EMBL/GenBank/DDBJ databases">
        <title>Paenibacillus endoradicis sp. nov., Paenibacillus radicibacter sp. nov and Paenibacillus pararadicis sp. nov., three cold-adapted plant growth-promoting bacteria isolated from root of Larix gmelinii in Great Khingan.</title>
        <authorList>
            <person name="Xue H."/>
        </authorList>
    </citation>
    <scope>NUCLEOTIDE SEQUENCE [LARGE SCALE GENOMIC DNA]</scope>
    <source>
        <strain evidence="9 10">N5-1-1-5</strain>
    </source>
</reference>
<dbReference type="Gene3D" id="1.10.3720.10">
    <property type="entry name" value="MetI-like"/>
    <property type="match status" value="1"/>
</dbReference>
<dbReference type="Pfam" id="PF00528">
    <property type="entry name" value="BPD_transp_1"/>
    <property type="match status" value="1"/>
</dbReference>
<keyword evidence="6 7" id="KW-0472">Membrane</keyword>
<evidence type="ECO:0000313" key="9">
    <source>
        <dbReference type="EMBL" id="MCR8633182.1"/>
    </source>
</evidence>
<feature type="transmembrane region" description="Helical" evidence="7">
    <location>
        <begin position="105"/>
        <end position="129"/>
    </location>
</feature>
<protein>
    <submittedName>
        <fullName evidence="9">Carbohydrate ABC transporter permease</fullName>
    </submittedName>
</protein>